<dbReference type="RefSeq" id="WP_010781676.1">
    <property type="nucleotide sequence ID" value="NZ_ASWH01000001.1"/>
</dbReference>
<reference evidence="6 8" key="2">
    <citation type="submission" date="2013-03" db="EMBL/GenBank/DDBJ databases">
        <title>The Genome Sequence of Enterococcus gilvus ATCC BAA-350 (PacBio/Illumina hybrid assembly).</title>
        <authorList>
            <consortium name="The Broad Institute Genomics Platform"/>
            <consortium name="The Broad Institute Genome Sequencing Center for Infectious Disease"/>
            <person name="Earl A."/>
            <person name="Russ C."/>
            <person name="Gilmore M."/>
            <person name="Surin D."/>
            <person name="Walker B."/>
            <person name="Young S."/>
            <person name="Zeng Q."/>
            <person name="Gargeya S."/>
            <person name="Fitzgerald M."/>
            <person name="Haas B."/>
            <person name="Abouelleil A."/>
            <person name="Allen A.W."/>
            <person name="Alvarado L."/>
            <person name="Arachchi H.M."/>
            <person name="Berlin A.M."/>
            <person name="Chapman S.B."/>
            <person name="Gainer-Dewar J."/>
            <person name="Goldberg J."/>
            <person name="Griggs A."/>
            <person name="Gujja S."/>
            <person name="Hansen M."/>
            <person name="Howarth C."/>
            <person name="Imamovic A."/>
            <person name="Ireland A."/>
            <person name="Larimer J."/>
            <person name="McCowan C."/>
            <person name="Murphy C."/>
            <person name="Pearson M."/>
            <person name="Poon T.W."/>
            <person name="Priest M."/>
            <person name="Roberts A."/>
            <person name="Saif S."/>
            <person name="Shea T."/>
            <person name="Sisk P."/>
            <person name="Sykes S."/>
            <person name="Wortman J."/>
            <person name="Nusbaum C."/>
            <person name="Birren B."/>
        </authorList>
    </citation>
    <scope>NUCLEOTIDE SEQUENCE [LARGE SCALE GENOMIC DNA]</scope>
    <source>
        <strain evidence="6 8">ATCC BAA-350</strain>
    </source>
</reference>
<dbReference type="Proteomes" id="UP000014160">
    <property type="component" value="Unassembled WGS sequence"/>
</dbReference>
<dbReference type="eggNOG" id="COG3953">
    <property type="taxonomic scope" value="Bacteria"/>
</dbReference>
<feature type="domain" description="Transglycosylase SLT" evidence="3">
    <location>
        <begin position="1936"/>
        <end position="2013"/>
    </location>
</feature>
<evidence type="ECO:0000313" key="7">
    <source>
        <dbReference type="Proteomes" id="UP000013750"/>
    </source>
</evidence>
<dbReference type="EMBL" id="ASWH01000001">
    <property type="protein sequence ID" value="EOW81346.1"/>
    <property type="molecule type" value="Genomic_DNA"/>
</dbReference>
<keyword evidence="2" id="KW-0175">Coiled coil</keyword>
<reference evidence="5 7" key="1">
    <citation type="submission" date="2013-02" db="EMBL/GenBank/DDBJ databases">
        <title>The Genome Sequence of Enterococcus gilvus ATCC BAA-350.</title>
        <authorList>
            <consortium name="The Broad Institute Genome Sequencing Platform"/>
            <consortium name="The Broad Institute Genome Sequencing Center for Infectious Disease"/>
            <person name="Earl A.M."/>
            <person name="Gilmore M.S."/>
            <person name="Lebreton F."/>
            <person name="Walker B."/>
            <person name="Young S.K."/>
            <person name="Zeng Q."/>
            <person name="Gargeya S."/>
            <person name="Fitzgerald M."/>
            <person name="Haas B."/>
            <person name="Abouelleil A."/>
            <person name="Alvarado L."/>
            <person name="Arachchi H.M."/>
            <person name="Berlin A.M."/>
            <person name="Chapman S.B."/>
            <person name="Dewar J."/>
            <person name="Goldberg J."/>
            <person name="Griggs A."/>
            <person name="Gujja S."/>
            <person name="Hansen M."/>
            <person name="Howarth C."/>
            <person name="Imamovic A."/>
            <person name="Larimer J."/>
            <person name="McCowan C."/>
            <person name="Murphy C."/>
            <person name="Neiman D."/>
            <person name="Pearson M."/>
            <person name="Priest M."/>
            <person name="Roberts A."/>
            <person name="Saif S."/>
            <person name="Shea T."/>
            <person name="Sisk P."/>
            <person name="Sykes S."/>
            <person name="Wortman J."/>
            <person name="Nusbaum C."/>
            <person name="Birren B."/>
        </authorList>
    </citation>
    <scope>NUCLEOTIDE SEQUENCE [LARGE SCALE GENOMIC DNA]</scope>
    <source>
        <strain evidence="5 7">ATCC BAA-350</strain>
    </source>
</reference>
<evidence type="ECO:0000313" key="6">
    <source>
        <dbReference type="EMBL" id="EOW81346.1"/>
    </source>
</evidence>
<dbReference type="HOGENOM" id="CLU_232227_0_0_9"/>
<dbReference type="InterPro" id="IPR008258">
    <property type="entry name" value="Transglycosylase_SLT_dom_1"/>
</dbReference>
<evidence type="ECO:0000256" key="2">
    <source>
        <dbReference type="SAM" id="Coils"/>
    </source>
</evidence>
<dbReference type="Gene3D" id="1.10.530.10">
    <property type="match status" value="1"/>
</dbReference>
<dbReference type="EMBL" id="AJDQ01000012">
    <property type="protein sequence ID" value="EOI53379.1"/>
    <property type="molecule type" value="Genomic_DNA"/>
</dbReference>
<accession>R2XEV6</accession>
<dbReference type="Pfam" id="PF01464">
    <property type="entry name" value="SLT"/>
    <property type="match status" value="1"/>
</dbReference>
<dbReference type="InterPro" id="IPR010090">
    <property type="entry name" value="Phage_tape_meas"/>
</dbReference>
<proteinExistence type="predicted"/>
<keyword evidence="8" id="KW-1185">Reference proteome</keyword>
<evidence type="ECO:0000259" key="4">
    <source>
        <dbReference type="Pfam" id="PF10145"/>
    </source>
</evidence>
<dbReference type="InterPro" id="IPR023346">
    <property type="entry name" value="Lysozyme-like_dom_sf"/>
</dbReference>
<dbReference type="OrthoDB" id="2137849at2"/>
<dbReference type="NCBIfam" id="TIGR01760">
    <property type="entry name" value="tape_meas_TP901"/>
    <property type="match status" value="2"/>
</dbReference>
<evidence type="ECO:0000256" key="1">
    <source>
        <dbReference type="ARBA" id="ARBA00022612"/>
    </source>
</evidence>
<name>R2XEV6_9ENTE</name>
<dbReference type="PATRIC" id="fig|1158614.3.peg.3309"/>
<dbReference type="PANTHER" id="PTHR37813:SF1">
    <property type="entry name" value="FELS-2 PROPHAGE PROTEIN"/>
    <property type="match status" value="1"/>
</dbReference>
<evidence type="ECO:0000313" key="8">
    <source>
        <dbReference type="Proteomes" id="UP000014160"/>
    </source>
</evidence>
<dbReference type="Proteomes" id="UP000013750">
    <property type="component" value="Unassembled WGS sequence"/>
</dbReference>
<feature type="coiled-coil region" evidence="2">
    <location>
        <begin position="873"/>
        <end position="929"/>
    </location>
</feature>
<evidence type="ECO:0000313" key="5">
    <source>
        <dbReference type="EMBL" id="EOI53379.1"/>
    </source>
</evidence>
<dbReference type="eggNOG" id="COG5283">
    <property type="taxonomic scope" value="Bacteria"/>
</dbReference>
<dbReference type="PANTHER" id="PTHR37813">
    <property type="entry name" value="FELS-2 PROPHAGE PROTEIN"/>
    <property type="match status" value="1"/>
</dbReference>
<dbReference type="CDD" id="cd13402">
    <property type="entry name" value="LT_TF-like"/>
    <property type="match status" value="1"/>
</dbReference>
<evidence type="ECO:0000259" key="3">
    <source>
        <dbReference type="Pfam" id="PF01464"/>
    </source>
</evidence>
<keyword evidence="1" id="KW-1188">Viral release from host cell</keyword>
<comment type="caution">
    <text evidence="5">The sequence shown here is derived from an EMBL/GenBank/DDBJ whole genome shotgun (WGS) entry which is preliminary data.</text>
</comment>
<dbReference type="Pfam" id="PF10145">
    <property type="entry name" value="PhageMin_Tail"/>
    <property type="match status" value="1"/>
</dbReference>
<sequence>MANGKPLGNMKVILDLDSSAFSKGLAGAKKSVTYNMKAMQSQMKVMNSSGDKLGGLQAKYAGLSKTMESNEKYVNKLKDSYDKSFDANGKATTATARYANELNQAVGKQASYEAQLKSTVGQIARVKVETEGITGKLKTQSEQWIKSGKKIESFGQKVSGMGSAMTKGVTLPLLAGSAAVTKAAVSWESDFAGVKKTNDEVIDSNGNVTYSYADLESGLRDLAKQLPSSHAEIAKVAEAAGQLGIKTQNVKSFTKTMIDLGESTNMSAETAATSLARFANITQMSQKDFDKLGSAIVDLGNNYATTESEITEMALRIAGAGKQVGMSQGDILGFATALSSVGVEAEAGGSAISKVMVQMQLAVEKGTGAFGELEEKANNAGFSIGEVSQAVVNGGKPLKSMAEALGMNSSSLKKMYKEADKSKTSLENFAQVAGISNDQFSKLFKKDPSKAIMKFIQGLTNAEKQGTSAIKMLDDMDIKEVRLRDSLLRAANASGVFDNAIKTGNKAWKENSALTEEANKRYETTESKLKMLKNEAVDAAIDLGGPFVDALRDGLDAAKPLIKGLGDLAKGFSSLDKEQQKNIIKWIGVAAAAGPTLKLLGSGISVIGKTKTAVGGLAGGLVELSAKAAEKKAMAGFASTVTSVGTASAGAAGVSGVAGLGSAIAGLAVPAAVGVGAIGAIGLALYAGKKAYDEHQLSGARWGTKVTESQDKVIDKSNELREKGVQFMNEYQDGVNTNAEKVKEANKGIQKAIEGTLKKEQERREKISKMSLLDDETKTWYEQIVKAQKKIDSETSKTVKNQIEKINGIYQNASDNNRKLTDSELKFIKASYSNLSSEQLNAAGFSKAQRLAIETSYQDDLSKLNDKEVSSRIKSLEKALDKEKKSYEKQRKEIESNESVSANIRETLLKNLKKNYKEQTGEMITALANLSEKSGKSLDEVWYKWEKYGYNVEEVSALVASSVKDTTKDLSLFAKGTSEADMQWNALSLDPKTGEVKTNMTDVLTEIAQTDDGWNQLKFMVKEAKLTSNAKEEVAIAMGEAGKWDQLWLTEKMLLVNGDEAKLELYETINAMGAWNQYVLDRKTLGIDNADAVYKLFTTQDQINQWNQLPVNQKKLLADNTDLVSKIFTSTESYNAWTQIPDNIKHMLADNVDLKTKINDGTISIEQYNQVLPLLKKMYGDNFDVNTKTEQAKNKIDEYNKNHHPEQKVLTANNADLVNKEQTARDKLNQFNGVQIPEKKMTAKDEVTPSAEKAVKSYQQVSVLQDKTISFKFTAFLDDTWDKIKKKMGEKGNLITGNYAKGTNYHKGGLALVNDQSGSKYKELVKLPNGSAFVPQERNTLLDLPRGSSVLKASQTAKLIPRYADGIGQVVTQDSQITELIAAINELILTFRTMQPGSDTVGTMTEKSVIPGVQGGTDLTALTPDQLITQGDQYAPIGSMWMTNLMNGWNSIVPTYMNSETIFISNYLTQLRNQNNPNYLQGVTWNRNLMNGWNSLTGTFINLIKTFCNQAMTTLRSYNTPMYNNGRTWQQNNLNGWNSLYGSFIARVNQLGNDSISNLRSKNGGFYSAGSYLMQSLINGLNSMGGSLSSTMNGVANKMVGGIGKGVNGVIGGVNYVLKEVESDKKLGNWTVPQYAKGTDGHPGGLAMINDQKGPVHEEYVQMPDGRGFIAKGKDLLVNLPKGAQVLNASLTKKLKKGFDIPHYANGTDDFDIFDLIDDEGVFKKLVDKRIDYNSILEPWKNMTKSSVKLMTHAAYPFVQKQVEDSFGGGSFDGAMNANNVYQYLVDIAQKVMSKFGGLTVTSGYRPGDPYYHGKHQAIDISGYPYGSPRYTEAANWAFEKFPKQIAYVITNGKVRDRMGLSGTGSSGKWVGWSDNDHYDHIHLNGSMGSGDIFKAGTDVPNGNGNIKYSPSAGVEQWRKIATKALKMEGQFSATNLNALLYQMQTESGGNPNAINLWDSNAAKGTPSKGLLQTIDSTFQAHARPGYNKNIYDPLSNILASIRYAVSRYGSLTAAYRGVGYENGGLINKDGLYRAGEGNKPEMVIPLTRKTRAIELMGQALAFLSGDNKNTSKQSARVDNTAELVALIKQQQKQHSDLMRILRAILNKESGITKESIGRAANDLMGNDLNKLGYTIGDGF</sequence>
<gene>
    <name evidence="6" type="ORF">I592_00631</name>
    <name evidence="5" type="ORF">UKC_03331</name>
</gene>
<organism evidence="5 7">
    <name type="scientific">Enterococcus gilvus ATCC BAA-350</name>
    <dbReference type="NCBI Taxonomy" id="1158614"/>
    <lineage>
        <taxon>Bacteria</taxon>
        <taxon>Bacillati</taxon>
        <taxon>Bacillota</taxon>
        <taxon>Bacilli</taxon>
        <taxon>Lactobacillales</taxon>
        <taxon>Enterococcaceae</taxon>
        <taxon>Enterococcus</taxon>
    </lineage>
</organism>
<feature type="domain" description="Phage tail tape measure protein" evidence="4">
    <location>
        <begin position="220"/>
        <end position="422"/>
    </location>
</feature>
<dbReference type="SUPFAM" id="SSF53955">
    <property type="entry name" value="Lysozyme-like"/>
    <property type="match status" value="1"/>
</dbReference>
<protein>
    <submittedName>
        <fullName evidence="5">Phage tail tape measure protein, TP901 family, core region</fullName>
    </submittedName>
</protein>